<keyword evidence="2" id="KW-1185">Reference proteome</keyword>
<keyword evidence="1" id="KW-0808">Transferase</keyword>
<sequence>MKSKSTIKLKDFFLTEEEFELFENKKYGFLETHPQPVELEQYYDSKNYISHTDSKNSWFEKVYQLVKNHNISYKFNKLKVEKKEASLLDFGCGTGDFLAYTKNRNLNVIGIEPNENARHIAVKKLGENSVSNKKLSEINGQFDYITLWHVLEHLPDLFDFIDQLKTKLKDDGVLMIAVPNHRSFDAQFYKEHWAAYDVPRHLWHFSPESMQKLFNSFGMKIEKTHPLWFDSYYVSMLSERYKNNPFGILRAILVASTSNFLGLFTGNYSSVIYRITKNQK</sequence>
<organism evidence="1 2">
    <name type="scientific">Moheibacter lacus</name>
    <dbReference type="NCBI Taxonomy" id="2745851"/>
    <lineage>
        <taxon>Bacteria</taxon>
        <taxon>Pseudomonadati</taxon>
        <taxon>Bacteroidota</taxon>
        <taxon>Flavobacteriia</taxon>
        <taxon>Flavobacteriales</taxon>
        <taxon>Weeksellaceae</taxon>
        <taxon>Moheibacter</taxon>
    </lineage>
</organism>
<accession>A0A838ZIF3</accession>
<dbReference type="SUPFAM" id="SSF53335">
    <property type="entry name" value="S-adenosyl-L-methionine-dependent methyltransferases"/>
    <property type="match status" value="1"/>
</dbReference>
<comment type="caution">
    <text evidence="1">The sequence shown here is derived from an EMBL/GenBank/DDBJ whole genome shotgun (WGS) entry which is preliminary data.</text>
</comment>
<gene>
    <name evidence="1" type="ORF">HU137_04505</name>
</gene>
<dbReference type="InterPro" id="IPR029063">
    <property type="entry name" value="SAM-dependent_MTases_sf"/>
</dbReference>
<reference evidence="1 2" key="1">
    <citation type="submission" date="2020-07" db="EMBL/GenBank/DDBJ databases">
        <title>Moheibacter lacus sp. nov., a member of the family Flavobacteriaceae isolated from freshwater lake sediment.</title>
        <authorList>
            <person name="Liu Y."/>
        </authorList>
    </citation>
    <scope>NUCLEOTIDE SEQUENCE [LARGE SCALE GENOMIC DNA]</scope>
    <source>
        <strain evidence="1 2">BDHS18</strain>
    </source>
</reference>
<name>A0A838ZIF3_9FLAO</name>
<evidence type="ECO:0000313" key="1">
    <source>
        <dbReference type="EMBL" id="MBA5629028.1"/>
    </source>
</evidence>
<protein>
    <submittedName>
        <fullName evidence="1">Class I SAM-dependent methyltransferase</fullName>
    </submittedName>
</protein>
<dbReference type="Gene3D" id="3.40.50.150">
    <property type="entry name" value="Vaccinia Virus protein VP39"/>
    <property type="match status" value="1"/>
</dbReference>
<dbReference type="Pfam" id="PF13489">
    <property type="entry name" value="Methyltransf_23"/>
    <property type="match status" value="1"/>
</dbReference>
<dbReference type="GO" id="GO:0008168">
    <property type="term" value="F:methyltransferase activity"/>
    <property type="evidence" value="ECO:0007669"/>
    <property type="project" value="UniProtKB-KW"/>
</dbReference>
<proteinExistence type="predicted"/>
<evidence type="ECO:0000313" key="2">
    <source>
        <dbReference type="Proteomes" id="UP000552241"/>
    </source>
</evidence>
<dbReference type="AlphaFoldDB" id="A0A838ZIF3"/>
<dbReference type="PANTHER" id="PTHR43861:SF6">
    <property type="entry name" value="METHYLTRANSFERASE TYPE 11"/>
    <property type="match status" value="1"/>
</dbReference>
<dbReference type="Proteomes" id="UP000552241">
    <property type="component" value="Unassembled WGS sequence"/>
</dbReference>
<dbReference type="CDD" id="cd02440">
    <property type="entry name" value="AdoMet_MTases"/>
    <property type="match status" value="1"/>
</dbReference>
<dbReference type="EMBL" id="JACDZE010000001">
    <property type="protein sequence ID" value="MBA5629028.1"/>
    <property type="molecule type" value="Genomic_DNA"/>
</dbReference>
<dbReference type="GO" id="GO:0032259">
    <property type="term" value="P:methylation"/>
    <property type="evidence" value="ECO:0007669"/>
    <property type="project" value="UniProtKB-KW"/>
</dbReference>
<dbReference type="PANTHER" id="PTHR43861">
    <property type="entry name" value="TRANS-ACONITATE 2-METHYLTRANSFERASE-RELATED"/>
    <property type="match status" value="1"/>
</dbReference>
<keyword evidence="1" id="KW-0489">Methyltransferase</keyword>